<proteinExistence type="predicted"/>
<evidence type="ECO:0000313" key="2">
    <source>
        <dbReference type="Proteomes" id="UP000177197"/>
    </source>
</evidence>
<dbReference type="Proteomes" id="UP000177197">
    <property type="component" value="Unassembled WGS sequence"/>
</dbReference>
<evidence type="ECO:0000313" key="1">
    <source>
        <dbReference type="EMBL" id="OGD39842.1"/>
    </source>
</evidence>
<accession>A0A1F5CAE8</accession>
<protein>
    <recommendedName>
        <fullName evidence="3">CD-NTase-associated protein 12/Pycsar effector protein TIR domain-containing protein</fullName>
    </recommendedName>
</protein>
<dbReference type="AlphaFoldDB" id="A0A1F5CAE8"/>
<name>A0A1F5CAE8_9BACT</name>
<gene>
    <name evidence="1" type="ORF">A3I30_00330</name>
</gene>
<evidence type="ECO:0008006" key="3">
    <source>
        <dbReference type="Google" id="ProtNLM"/>
    </source>
</evidence>
<dbReference type="EMBL" id="MEYV01000017">
    <property type="protein sequence ID" value="OGD39842.1"/>
    <property type="molecule type" value="Genomic_DNA"/>
</dbReference>
<organism evidence="1 2">
    <name type="scientific">Candidatus Azambacteria bacterium RIFCSPLOWO2_02_FULL_44_14</name>
    <dbReference type="NCBI Taxonomy" id="1797306"/>
    <lineage>
        <taxon>Bacteria</taxon>
        <taxon>Candidatus Azamiibacteriota</taxon>
    </lineage>
</organism>
<comment type="caution">
    <text evidence="1">The sequence shown here is derived from an EMBL/GenBank/DDBJ whole genome shotgun (WGS) entry which is preliminary data.</text>
</comment>
<reference evidence="1 2" key="1">
    <citation type="journal article" date="2016" name="Nat. Commun.">
        <title>Thousands of microbial genomes shed light on interconnected biogeochemical processes in an aquifer system.</title>
        <authorList>
            <person name="Anantharaman K."/>
            <person name="Brown C.T."/>
            <person name="Hug L.A."/>
            <person name="Sharon I."/>
            <person name="Castelle C.J."/>
            <person name="Probst A.J."/>
            <person name="Thomas B.C."/>
            <person name="Singh A."/>
            <person name="Wilkins M.J."/>
            <person name="Karaoz U."/>
            <person name="Brodie E.L."/>
            <person name="Williams K.H."/>
            <person name="Hubbard S.S."/>
            <person name="Banfield J.F."/>
        </authorList>
    </citation>
    <scope>NUCLEOTIDE SEQUENCE [LARGE SCALE GENOMIC DNA]</scope>
</reference>
<sequence length="475" mass="53915">MKKIVFYSWQSDLPNSTNRSLIEEALKQAALEIQRDDSIDIEPVIDRDTQGMAGAPDIASTIFAKITAADLFIADISIISKPKGKRATPNPNVLIELGYAMKATGHERIVLVFNKAFGKVEEVPFDLKMRRMVTYNCSEGGDYAAAKKELMNDFKSALVSGLANSSIKEEPIEILNAIENQFPNKIVLLRRYLSSLLIELEKIQPKMFRDGGTIEELIEAISKTQPLLVEFAKLAETNVLMNDMEATEEIFKWFGRVYEKYDPEANQNGKLSKADGDFFRFIGHEMFVMFISPFLKEEKWKELKTILTWTFKADDKKYKTGVKRLPWFELYDFTPLFDTESKKRNRLNFRSDLLKDRHATGGLSTVSPLREFSEADLFLYFHGEGETASERDYHSMWYPVSLIWLDHIPTFIADAEDYPTAMKITNALLIGGTDEFKRRIKASTNIRSASFPALSTVDLNKIGSKGGAQIITPAN</sequence>